<dbReference type="Pfam" id="PF00355">
    <property type="entry name" value="Rieske"/>
    <property type="match status" value="1"/>
</dbReference>
<evidence type="ECO:0000256" key="3">
    <source>
        <dbReference type="ARBA" id="ARBA00023002"/>
    </source>
</evidence>
<keyword evidence="5" id="KW-0411">Iron-sulfur</keyword>
<keyword evidence="7" id="KW-0503">Monooxygenase</keyword>
<evidence type="ECO:0000259" key="6">
    <source>
        <dbReference type="PROSITE" id="PS51296"/>
    </source>
</evidence>
<dbReference type="InterPro" id="IPR017941">
    <property type="entry name" value="Rieske_2Fe-2S"/>
</dbReference>
<proteinExistence type="predicted"/>
<reference evidence="7 8" key="1">
    <citation type="submission" date="2020-08" db="EMBL/GenBank/DDBJ databases">
        <title>Functional genomics of gut bacteria from endangered species of beetles.</title>
        <authorList>
            <person name="Carlos-Shanley C."/>
        </authorList>
    </citation>
    <scope>NUCLEOTIDE SEQUENCE [LARGE SCALE GENOMIC DNA]</scope>
    <source>
        <strain evidence="7 8">S00245</strain>
    </source>
</reference>
<keyword evidence="2" id="KW-0479">Metal-binding</keyword>
<dbReference type="AlphaFoldDB" id="A0A7W7NWP5"/>
<keyword evidence="4" id="KW-0408">Iron</keyword>
<accession>A0A7W7NWP5</accession>
<dbReference type="EC" id="1.14.13.82" evidence="7"/>
<dbReference type="SUPFAM" id="SSF50022">
    <property type="entry name" value="ISP domain"/>
    <property type="match status" value="1"/>
</dbReference>
<dbReference type="Gene3D" id="2.102.10.10">
    <property type="entry name" value="Rieske [2Fe-2S] iron-sulphur domain"/>
    <property type="match status" value="1"/>
</dbReference>
<evidence type="ECO:0000256" key="4">
    <source>
        <dbReference type="ARBA" id="ARBA00023004"/>
    </source>
</evidence>
<feature type="domain" description="Rieske" evidence="6">
    <location>
        <begin position="8"/>
        <end position="110"/>
    </location>
</feature>
<dbReference type="EMBL" id="JACHLR010000007">
    <property type="protein sequence ID" value="MBB4858634.1"/>
    <property type="molecule type" value="Genomic_DNA"/>
</dbReference>
<keyword evidence="7" id="KW-0489">Methyltransferase</keyword>
<protein>
    <submittedName>
        <fullName evidence="7">Vanillate O-demethylase monooxygenase subunit</fullName>
        <ecNumber evidence="7">1.14.13.82</ecNumber>
    </submittedName>
</protein>
<dbReference type="GO" id="GO:0032259">
    <property type="term" value="P:methylation"/>
    <property type="evidence" value="ECO:0007669"/>
    <property type="project" value="UniProtKB-KW"/>
</dbReference>
<keyword evidence="1" id="KW-0001">2Fe-2S</keyword>
<evidence type="ECO:0000256" key="2">
    <source>
        <dbReference type="ARBA" id="ARBA00022723"/>
    </source>
</evidence>
<dbReference type="GO" id="GO:0018489">
    <property type="term" value="F:vanillate monooxygenase activity"/>
    <property type="evidence" value="ECO:0007669"/>
    <property type="project" value="UniProtKB-EC"/>
</dbReference>
<dbReference type="GO" id="GO:0008168">
    <property type="term" value="F:methyltransferase activity"/>
    <property type="evidence" value="ECO:0007669"/>
    <property type="project" value="UniProtKB-KW"/>
</dbReference>
<evidence type="ECO:0000313" key="8">
    <source>
        <dbReference type="Proteomes" id="UP000555448"/>
    </source>
</evidence>
<dbReference type="SUPFAM" id="SSF55961">
    <property type="entry name" value="Bet v1-like"/>
    <property type="match status" value="1"/>
</dbReference>
<keyword evidence="8" id="KW-1185">Reference proteome</keyword>
<name>A0A7W7NWP5_9SPHN</name>
<dbReference type="InterPro" id="IPR036922">
    <property type="entry name" value="Rieske_2Fe-2S_sf"/>
</dbReference>
<dbReference type="GO" id="GO:0046872">
    <property type="term" value="F:metal ion binding"/>
    <property type="evidence" value="ECO:0007669"/>
    <property type="project" value="UniProtKB-KW"/>
</dbReference>
<dbReference type="Gene3D" id="3.90.380.10">
    <property type="entry name" value="Naphthalene 1,2-dioxygenase Alpha Subunit, Chain A, domain 1"/>
    <property type="match status" value="1"/>
</dbReference>
<comment type="caution">
    <text evidence="7">The sequence shown here is derived from an EMBL/GenBank/DDBJ whole genome shotgun (WGS) entry which is preliminary data.</text>
</comment>
<dbReference type="RefSeq" id="WP_184244480.1">
    <property type="nucleotide sequence ID" value="NZ_JACHLR010000007.1"/>
</dbReference>
<dbReference type="InterPro" id="IPR044043">
    <property type="entry name" value="VanA_C_cat"/>
</dbReference>
<gene>
    <name evidence="7" type="ORF">HNO88_001960</name>
</gene>
<dbReference type="Proteomes" id="UP000555448">
    <property type="component" value="Unassembled WGS sequence"/>
</dbReference>
<sequence>MLYARNCWYVAGWSYQVETGQPFPMQILGDRLVLFRTSSGQMVALEDRCVHRLAPLSLGRCEGEGLRCMYHGMLFDAAGTVIEIPGQSLIPPNAKVRSYPVVERDSWIWVWMGDAAAADEAAIPRSRSLDDPDYILRHGWLDYDAEAQLINDNLLDFSHLSFVHANSFNLGADPAATQAKVTQLENGIRYARWMEGLPTNGAGLPDTPADSFMGYDFLIPGVLVMNISSWPLGTAAKLDYAEPADHSRAFRDCTFSGQAVTPMADRKARYFFSIGPHRNQGDETIADLMFKMVETAFDEDKRMIEAQQKVIDETPDMRIMPTAHDRTVTMFNAKVARLARGDAQARESALA</sequence>
<dbReference type="PROSITE" id="PS51296">
    <property type="entry name" value="RIESKE"/>
    <property type="match status" value="1"/>
</dbReference>
<dbReference type="CDD" id="cd08878">
    <property type="entry name" value="RHO_alpha_C_DMO-like"/>
    <property type="match status" value="1"/>
</dbReference>
<dbReference type="Pfam" id="PF19112">
    <property type="entry name" value="VanA_C"/>
    <property type="match status" value="1"/>
</dbReference>
<dbReference type="InterPro" id="IPR050584">
    <property type="entry name" value="Cholesterol_7-desaturase"/>
</dbReference>
<dbReference type="PANTHER" id="PTHR21266:SF60">
    <property type="entry name" value="3-KETOSTEROID-9-ALPHA-MONOOXYGENASE, OXYGENASE COMPONENT"/>
    <property type="match status" value="1"/>
</dbReference>
<evidence type="ECO:0000256" key="5">
    <source>
        <dbReference type="ARBA" id="ARBA00023014"/>
    </source>
</evidence>
<keyword evidence="3 7" id="KW-0560">Oxidoreductase</keyword>
<dbReference type="PANTHER" id="PTHR21266">
    <property type="entry name" value="IRON-SULFUR DOMAIN CONTAINING PROTEIN"/>
    <property type="match status" value="1"/>
</dbReference>
<organism evidence="7 8">
    <name type="scientific">Novosphingobium chloroacetimidivorans</name>
    <dbReference type="NCBI Taxonomy" id="1428314"/>
    <lineage>
        <taxon>Bacteria</taxon>
        <taxon>Pseudomonadati</taxon>
        <taxon>Pseudomonadota</taxon>
        <taxon>Alphaproteobacteria</taxon>
        <taxon>Sphingomonadales</taxon>
        <taxon>Sphingomonadaceae</taxon>
        <taxon>Novosphingobium</taxon>
    </lineage>
</organism>
<evidence type="ECO:0000313" key="7">
    <source>
        <dbReference type="EMBL" id="MBB4858634.1"/>
    </source>
</evidence>
<dbReference type="GO" id="GO:0051537">
    <property type="term" value="F:2 iron, 2 sulfur cluster binding"/>
    <property type="evidence" value="ECO:0007669"/>
    <property type="project" value="UniProtKB-KW"/>
</dbReference>
<keyword evidence="7" id="KW-0808">Transferase</keyword>
<evidence type="ECO:0000256" key="1">
    <source>
        <dbReference type="ARBA" id="ARBA00022714"/>
    </source>
</evidence>